<feature type="transmembrane region" description="Helical" evidence="1">
    <location>
        <begin position="74"/>
        <end position="94"/>
    </location>
</feature>
<feature type="transmembrane region" description="Helical" evidence="1">
    <location>
        <begin position="114"/>
        <end position="132"/>
    </location>
</feature>
<dbReference type="Proteomes" id="UP001595816">
    <property type="component" value="Unassembled WGS sequence"/>
</dbReference>
<feature type="transmembrane region" description="Helical" evidence="1">
    <location>
        <begin position="18"/>
        <end position="37"/>
    </location>
</feature>
<sequence length="134" mass="15107">MDHPELAVPSAPAWTRPAVMLPIFAFLSLLGGLLPSFSLEANIYVFTLGAVMMYLGLSQRVPRKPTPRRLSRGLAWWLLPVGVFVFFELSTFAVGDDKNYPTLSLLADPLLDDYLPRAIFYFGWLTGFWGLVRR</sequence>
<keyword evidence="1" id="KW-0472">Membrane</keyword>
<proteinExistence type="predicted"/>
<keyword evidence="3" id="KW-1185">Reference proteome</keyword>
<protein>
    <submittedName>
        <fullName evidence="2">Uncharacterized protein</fullName>
    </submittedName>
</protein>
<organism evidence="2 3">
    <name type="scientific">Hamadaea flava</name>
    <dbReference type="NCBI Taxonomy" id="1742688"/>
    <lineage>
        <taxon>Bacteria</taxon>
        <taxon>Bacillati</taxon>
        <taxon>Actinomycetota</taxon>
        <taxon>Actinomycetes</taxon>
        <taxon>Micromonosporales</taxon>
        <taxon>Micromonosporaceae</taxon>
        <taxon>Hamadaea</taxon>
    </lineage>
</organism>
<name>A0ABV8LJJ1_9ACTN</name>
<evidence type="ECO:0000256" key="1">
    <source>
        <dbReference type="SAM" id="Phobius"/>
    </source>
</evidence>
<reference evidence="3" key="1">
    <citation type="journal article" date="2019" name="Int. J. Syst. Evol. Microbiol.">
        <title>The Global Catalogue of Microorganisms (GCM) 10K type strain sequencing project: providing services to taxonomists for standard genome sequencing and annotation.</title>
        <authorList>
            <consortium name="The Broad Institute Genomics Platform"/>
            <consortium name="The Broad Institute Genome Sequencing Center for Infectious Disease"/>
            <person name="Wu L."/>
            <person name="Ma J."/>
        </authorList>
    </citation>
    <scope>NUCLEOTIDE SEQUENCE [LARGE SCALE GENOMIC DNA]</scope>
    <source>
        <strain evidence="3">CGMCC 4.7289</strain>
    </source>
</reference>
<gene>
    <name evidence="2" type="ORF">ACFOZ4_10180</name>
</gene>
<evidence type="ECO:0000313" key="3">
    <source>
        <dbReference type="Proteomes" id="UP001595816"/>
    </source>
</evidence>
<accession>A0ABV8LJJ1</accession>
<keyword evidence="1" id="KW-1133">Transmembrane helix</keyword>
<dbReference type="EMBL" id="JBHSAY010000005">
    <property type="protein sequence ID" value="MFC4130969.1"/>
    <property type="molecule type" value="Genomic_DNA"/>
</dbReference>
<evidence type="ECO:0000313" key="2">
    <source>
        <dbReference type="EMBL" id="MFC4130969.1"/>
    </source>
</evidence>
<comment type="caution">
    <text evidence="2">The sequence shown here is derived from an EMBL/GenBank/DDBJ whole genome shotgun (WGS) entry which is preliminary data.</text>
</comment>
<keyword evidence="1" id="KW-0812">Transmembrane</keyword>
<dbReference type="RefSeq" id="WP_253756832.1">
    <property type="nucleotide sequence ID" value="NZ_JAMZDZ010000001.1"/>
</dbReference>